<evidence type="ECO:0000259" key="3">
    <source>
        <dbReference type="PROSITE" id="PS50102"/>
    </source>
</evidence>
<dbReference type="SUPFAM" id="SSF54928">
    <property type="entry name" value="RNA-binding domain, RBD"/>
    <property type="match status" value="2"/>
</dbReference>
<dbReference type="SMART" id="SM00360">
    <property type="entry name" value="RRM"/>
    <property type="match status" value="3"/>
</dbReference>
<organism evidence="4 5">
    <name type="scientific">Tricholomella constricta</name>
    <dbReference type="NCBI Taxonomy" id="117010"/>
    <lineage>
        <taxon>Eukaryota</taxon>
        <taxon>Fungi</taxon>
        <taxon>Dikarya</taxon>
        <taxon>Basidiomycota</taxon>
        <taxon>Agaricomycotina</taxon>
        <taxon>Agaricomycetes</taxon>
        <taxon>Agaricomycetidae</taxon>
        <taxon>Agaricales</taxon>
        <taxon>Tricholomatineae</taxon>
        <taxon>Lyophyllaceae</taxon>
        <taxon>Tricholomella</taxon>
    </lineage>
</organism>
<comment type="caution">
    <text evidence="4">The sequence shown here is derived from an EMBL/GenBank/DDBJ whole genome shotgun (WGS) entry which is preliminary data.</text>
</comment>
<dbReference type="InterPro" id="IPR012677">
    <property type="entry name" value="Nucleotide-bd_a/b_plait_sf"/>
</dbReference>
<evidence type="ECO:0000313" key="4">
    <source>
        <dbReference type="EMBL" id="KAF5379209.1"/>
    </source>
</evidence>
<evidence type="ECO:0000256" key="1">
    <source>
        <dbReference type="ARBA" id="ARBA00022884"/>
    </source>
</evidence>
<dbReference type="OrthoDB" id="6159137at2759"/>
<keyword evidence="5" id="KW-1185">Reference proteome</keyword>
<dbReference type="AlphaFoldDB" id="A0A8H5M3F0"/>
<dbReference type="EMBL" id="JAACJP010000017">
    <property type="protein sequence ID" value="KAF5379209.1"/>
    <property type="molecule type" value="Genomic_DNA"/>
</dbReference>
<evidence type="ECO:0000256" key="2">
    <source>
        <dbReference type="PROSITE-ProRule" id="PRU00176"/>
    </source>
</evidence>
<reference evidence="4 5" key="1">
    <citation type="journal article" date="2020" name="ISME J.">
        <title>Uncovering the hidden diversity of litter-decomposition mechanisms in mushroom-forming fungi.</title>
        <authorList>
            <person name="Floudas D."/>
            <person name="Bentzer J."/>
            <person name="Ahren D."/>
            <person name="Johansson T."/>
            <person name="Persson P."/>
            <person name="Tunlid A."/>
        </authorList>
    </citation>
    <scope>NUCLEOTIDE SEQUENCE [LARGE SCALE GENOMIC DNA]</scope>
    <source>
        <strain evidence="4 5">CBS 661.87</strain>
    </source>
</reference>
<dbReference type="InterPro" id="IPR000504">
    <property type="entry name" value="RRM_dom"/>
</dbReference>
<dbReference type="Gene3D" id="3.30.70.330">
    <property type="match status" value="3"/>
</dbReference>
<dbReference type="Proteomes" id="UP000565441">
    <property type="component" value="Unassembled WGS sequence"/>
</dbReference>
<dbReference type="PANTHER" id="PTHR48025:SF1">
    <property type="entry name" value="RRM DOMAIN-CONTAINING PROTEIN"/>
    <property type="match status" value="1"/>
</dbReference>
<gene>
    <name evidence="4" type="ORF">D9615_005967</name>
</gene>
<protein>
    <recommendedName>
        <fullName evidence="3">RRM domain-containing protein</fullName>
    </recommendedName>
</protein>
<name>A0A8H5M3F0_9AGAR</name>
<dbReference type="GO" id="GO:0005634">
    <property type="term" value="C:nucleus"/>
    <property type="evidence" value="ECO:0007669"/>
    <property type="project" value="TreeGrafter"/>
</dbReference>
<proteinExistence type="predicted"/>
<dbReference type="GO" id="GO:0003729">
    <property type="term" value="F:mRNA binding"/>
    <property type="evidence" value="ECO:0007669"/>
    <property type="project" value="TreeGrafter"/>
</dbReference>
<feature type="domain" description="RRM" evidence="3">
    <location>
        <begin position="112"/>
        <end position="189"/>
    </location>
</feature>
<sequence length="449" mass="49005">MSAPSPSPVSEVSSFQNWQNPTNAIKVENISARVAINEVVALFNTLIGGVKSSRVCENAQGGYLEITFFSQDAATKALCMSGYSIQGTNLVVSLISLSPTNPRPKRQTDDRRNLYVLGLPFSITKTDFSNIFSRYGTVTHCVILATVDNSSRRRGFVVMSSHEEAKLAMVSLTRTQIKGHCLDISWAVVQRSQGFLDGGDRALPLDPRMSMSGSFSPIMRQETPETGSANSSSTSISINENELASLTLSLTPTRTLLVTNLPKLLFSQTQDMHPLFYPFGRIKRLNLVETPSDGGSTSVIVEYESAAIAQEAKETLHGQFYAGHQIAAQFVRSKSALLLDLASVSDVPCHGANAPHAFDRFARQSLLGPTGSHYGSSHHHLQRLNNNFQNTGIRAPHLSSSFNLHQRYASRSSSASSRWSSDSIQNSCAWPRYSAVNHVTGNTHHGLFV</sequence>
<dbReference type="CDD" id="cd00590">
    <property type="entry name" value="RRM_SF"/>
    <property type="match status" value="2"/>
</dbReference>
<dbReference type="PANTHER" id="PTHR48025">
    <property type="entry name" value="OS02G0815200 PROTEIN"/>
    <property type="match status" value="1"/>
</dbReference>
<dbReference type="InterPro" id="IPR035979">
    <property type="entry name" value="RBD_domain_sf"/>
</dbReference>
<dbReference type="Pfam" id="PF00076">
    <property type="entry name" value="RRM_1"/>
    <property type="match status" value="2"/>
</dbReference>
<evidence type="ECO:0000313" key="5">
    <source>
        <dbReference type="Proteomes" id="UP000565441"/>
    </source>
</evidence>
<accession>A0A8H5M3F0</accession>
<dbReference type="InterPro" id="IPR050502">
    <property type="entry name" value="Euk_RNA-bind_prot"/>
</dbReference>
<feature type="domain" description="RRM" evidence="3">
    <location>
        <begin position="23"/>
        <end position="97"/>
    </location>
</feature>
<keyword evidence="1 2" id="KW-0694">RNA-binding</keyword>
<feature type="domain" description="RRM" evidence="3">
    <location>
        <begin position="254"/>
        <end position="333"/>
    </location>
</feature>
<dbReference type="PROSITE" id="PS50102">
    <property type="entry name" value="RRM"/>
    <property type="match status" value="3"/>
</dbReference>